<reference evidence="1" key="1">
    <citation type="submission" date="2020-10" db="EMBL/GenBank/DDBJ databases">
        <authorList>
            <person name="Gilroy R."/>
        </authorList>
    </citation>
    <scope>NUCLEOTIDE SEQUENCE</scope>
    <source>
        <strain evidence="1">ChiSjej3B21-11622</strain>
    </source>
</reference>
<evidence type="ECO:0000313" key="2">
    <source>
        <dbReference type="Proteomes" id="UP000886886"/>
    </source>
</evidence>
<proteinExistence type="predicted"/>
<gene>
    <name evidence="1" type="ORF">IAB26_15635</name>
</gene>
<dbReference type="EMBL" id="DVFT01000227">
    <property type="protein sequence ID" value="HIQ97981.1"/>
    <property type="molecule type" value="Genomic_DNA"/>
</dbReference>
<reference evidence="1" key="2">
    <citation type="journal article" date="2021" name="PeerJ">
        <title>Extensive microbial diversity within the chicken gut microbiome revealed by metagenomics and culture.</title>
        <authorList>
            <person name="Gilroy R."/>
            <person name="Ravi A."/>
            <person name="Getino M."/>
            <person name="Pursley I."/>
            <person name="Horton D.L."/>
            <person name="Alikhan N.F."/>
            <person name="Baker D."/>
            <person name="Gharbi K."/>
            <person name="Hall N."/>
            <person name="Watson M."/>
            <person name="Adriaenssens E.M."/>
            <person name="Foster-Nyarko E."/>
            <person name="Jarju S."/>
            <person name="Secka A."/>
            <person name="Antonio M."/>
            <person name="Oren A."/>
            <person name="Chaudhuri R.R."/>
            <person name="La Ragione R."/>
            <person name="Hildebrand F."/>
            <person name="Pallen M.J."/>
        </authorList>
    </citation>
    <scope>NUCLEOTIDE SEQUENCE</scope>
    <source>
        <strain evidence="1">ChiSjej3B21-11622</strain>
    </source>
</reference>
<sequence>MKILYKDPEDHTLCVMEVTGTTYYQEEGILEFTGDSDIGIQVSEAEAEKVVRLLFDTDQADLTNYNTCVVEMEFEDDEDDEEDLDDFFDDLLDNEDEDGYRLPHRIAFPKK</sequence>
<evidence type="ECO:0000313" key="1">
    <source>
        <dbReference type="EMBL" id="HIQ97981.1"/>
    </source>
</evidence>
<dbReference type="Proteomes" id="UP000886886">
    <property type="component" value="Unassembled WGS sequence"/>
</dbReference>
<comment type="caution">
    <text evidence="1">The sequence shown here is derived from an EMBL/GenBank/DDBJ whole genome shotgun (WGS) entry which is preliminary data.</text>
</comment>
<organism evidence="1 2">
    <name type="scientific">Candidatus Limivivens merdigallinarum</name>
    <dbReference type="NCBI Taxonomy" id="2840859"/>
    <lineage>
        <taxon>Bacteria</taxon>
        <taxon>Bacillati</taxon>
        <taxon>Bacillota</taxon>
        <taxon>Clostridia</taxon>
        <taxon>Lachnospirales</taxon>
        <taxon>Lachnospiraceae</taxon>
        <taxon>Lachnospiraceae incertae sedis</taxon>
        <taxon>Candidatus Limivivens</taxon>
    </lineage>
</organism>
<protein>
    <submittedName>
        <fullName evidence="1">Uncharacterized protein</fullName>
    </submittedName>
</protein>
<dbReference type="AlphaFoldDB" id="A0A9D0ZYP0"/>
<accession>A0A9D0ZYP0</accession>
<name>A0A9D0ZYP0_9FIRM</name>